<dbReference type="Proteomes" id="UP000589036">
    <property type="component" value="Unassembled WGS sequence"/>
</dbReference>
<name>A0A852TSJ9_9ACTN</name>
<feature type="binding site" evidence="8">
    <location>
        <position position="356"/>
    </location>
    <ligand>
        <name>Mn(2+)</name>
        <dbReference type="ChEBI" id="CHEBI:29035"/>
        <label>1</label>
    </ligand>
</feature>
<comment type="similarity">
    <text evidence="3 8">Belongs to the peptidase M17 family.</text>
</comment>
<gene>
    <name evidence="8" type="primary">pepA</name>
    <name evidence="10" type="ORF">HDA32_000833</name>
</gene>
<dbReference type="Pfam" id="PF02789">
    <property type="entry name" value="Peptidase_M17_N"/>
    <property type="match status" value="1"/>
</dbReference>
<accession>A0A852TSJ9</accession>
<feature type="active site" evidence="8">
    <location>
        <position position="358"/>
    </location>
</feature>
<dbReference type="InterPro" id="IPR023042">
    <property type="entry name" value="Peptidase_M17_leu_NH2_pept"/>
</dbReference>
<dbReference type="PROSITE" id="PS00631">
    <property type="entry name" value="CYTOSOL_AP"/>
    <property type="match status" value="1"/>
</dbReference>
<keyword evidence="8" id="KW-0479">Metal-binding</keyword>
<dbReference type="SUPFAM" id="SSF53187">
    <property type="entry name" value="Zn-dependent exopeptidases"/>
    <property type="match status" value="1"/>
</dbReference>
<sequence length="506" mass="51768">MPFATEIHPVAGDLADSAADLLALPVRAGDDGPVVVTDGAGPDPADLDARLPAPLTELLAHYDVKGGAGQIVEFPADLGRGLVRLVLLGVGAATPRDLRSAGAALARAARGRNRVATTAALLGDGTGDARAGLTAFVEGALLASYTFSLAAEPKGPRPVPVVELAVAGADAGSEEFAEPVRRGRALARATALARDLINTPSAEKDPAWLAARAEEVAGEAGLAVSVWDEADLERGGFGAILAVGRGSVRPPRMVGIRYEPENPDSHVVLVGKGITFDTGGLSLKPNDNMKLMKTDMSGAAVVLGVLSALAELGSRVRVTGLLAIAENSFSGSAQRPGDVLTTYGGRTVEVLNTDAEGRLVMADAMAYAVAELAPDALVDVATLTGAAKLALGTGIGALFATDDTLAGALLDAGERSGEALWRMPLVEEYRDTLNSPVADLANIGTNSAYGHPGATEAALFLREFTGGLPWAHLDIAGPGRSMSEEAELTKGGTGFGTRLLLRWLSA</sequence>
<dbReference type="PANTHER" id="PTHR11963">
    <property type="entry name" value="LEUCINE AMINOPEPTIDASE-RELATED"/>
    <property type="match status" value="1"/>
</dbReference>
<dbReference type="RefSeq" id="WP_179641883.1">
    <property type="nucleotide sequence ID" value="NZ_BAAAYY010000002.1"/>
</dbReference>
<dbReference type="InterPro" id="IPR008283">
    <property type="entry name" value="Peptidase_M17_N"/>
</dbReference>
<dbReference type="PRINTS" id="PR00481">
    <property type="entry name" value="LAMNOPPTDASE"/>
</dbReference>
<keyword evidence="4 8" id="KW-0031">Aminopeptidase</keyword>
<evidence type="ECO:0000256" key="3">
    <source>
        <dbReference type="ARBA" id="ARBA00009528"/>
    </source>
</evidence>
<dbReference type="NCBIfam" id="NF002073">
    <property type="entry name" value="PRK00913.1-2"/>
    <property type="match status" value="1"/>
</dbReference>
<evidence type="ECO:0000313" key="10">
    <source>
        <dbReference type="EMBL" id="NYE45713.1"/>
    </source>
</evidence>
<keyword evidence="6 8" id="KW-0378">Hydrolase</keyword>
<keyword evidence="8" id="KW-0464">Manganese</keyword>
<dbReference type="EC" id="3.4.11.10" evidence="8"/>
<dbReference type="GO" id="GO:0070006">
    <property type="term" value="F:metalloaminopeptidase activity"/>
    <property type="evidence" value="ECO:0007669"/>
    <property type="project" value="InterPro"/>
</dbReference>
<dbReference type="InterPro" id="IPR000819">
    <property type="entry name" value="Peptidase_M17_C"/>
</dbReference>
<dbReference type="Pfam" id="PF00883">
    <property type="entry name" value="Peptidase_M17"/>
    <property type="match status" value="1"/>
</dbReference>
<dbReference type="Gene3D" id="3.40.220.10">
    <property type="entry name" value="Leucine Aminopeptidase, subunit E, domain 1"/>
    <property type="match status" value="1"/>
</dbReference>
<dbReference type="AlphaFoldDB" id="A0A852TSJ9"/>
<comment type="catalytic activity">
    <reaction evidence="1 8">
        <text>Release of an N-terminal amino acid, Xaa-|-Yaa-, in which Xaa is preferably Leu, but may be other amino acids including Pro although not Arg or Lys, and Yaa may be Pro. Amino acid amides and methyl esters are also readily hydrolyzed, but rates on arylamides are exceedingly low.</text>
        <dbReference type="EC" id="3.4.11.1"/>
    </reaction>
</comment>
<dbReference type="GO" id="GO:0005737">
    <property type="term" value="C:cytoplasm"/>
    <property type="evidence" value="ECO:0007669"/>
    <property type="project" value="UniProtKB-SubCell"/>
</dbReference>
<dbReference type="Gene3D" id="3.40.630.10">
    <property type="entry name" value="Zn peptidases"/>
    <property type="match status" value="1"/>
</dbReference>
<dbReference type="SUPFAM" id="SSF52949">
    <property type="entry name" value="Macro domain-like"/>
    <property type="match status" value="1"/>
</dbReference>
<feature type="binding site" evidence="8">
    <location>
        <position position="277"/>
    </location>
    <ligand>
        <name>Mn(2+)</name>
        <dbReference type="ChEBI" id="CHEBI:29035"/>
        <label>2</label>
    </ligand>
</feature>
<comment type="catalytic activity">
    <reaction evidence="2 8">
        <text>Release of an N-terminal amino acid, preferentially leucine, but not glutamic or aspartic acids.</text>
        <dbReference type="EC" id="3.4.11.10"/>
    </reaction>
</comment>
<keyword evidence="5 8" id="KW-0645">Protease</keyword>
<evidence type="ECO:0000256" key="1">
    <source>
        <dbReference type="ARBA" id="ARBA00000135"/>
    </source>
</evidence>
<reference evidence="10 11" key="1">
    <citation type="submission" date="2020-07" db="EMBL/GenBank/DDBJ databases">
        <title>Sequencing the genomes of 1000 actinobacteria strains.</title>
        <authorList>
            <person name="Klenk H.-P."/>
        </authorList>
    </citation>
    <scope>NUCLEOTIDE SEQUENCE [LARGE SCALE GENOMIC DNA]</scope>
    <source>
        <strain evidence="10 11">CXB654</strain>
    </source>
</reference>
<feature type="binding site" evidence="8">
    <location>
        <position position="354"/>
    </location>
    <ligand>
        <name>Mn(2+)</name>
        <dbReference type="ChEBI" id="CHEBI:29035"/>
        <label>1</label>
    </ligand>
</feature>
<feature type="binding site" evidence="8">
    <location>
        <position position="277"/>
    </location>
    <ligand>
        <name>Mn(2+)</name>
        <dbReference type="ChEBI" id="CHEBI:29035"/>
        <label>1</label>
    </ligand>
</feature>
<comment type="function">
    <text evidence="7 8">Presumably involved in the processing and regular turnover of intracellular proteins. Catalyzes the removal of unsubstituted N-terminal amino acids from various peptides.</text>
</comment>
<feature type="domain" description="Cytosol aminopeptidase" evidence="9">
    <location>
        <begin position="352"/>
        <end position="359"/>
    </location>
</feature>
<keyword evidence="8" id="KW-0963">Cytoplasm</keyword>
<dbReference type="EMBL" id="JACCCC010000001">
    <property type="protein sequence ID" value="NYE45713.1"/>
    <property type="molecule type" value="Genomic_DNA"/>
</dbReference>
<feature type="binding site" evidence="8">
    <location>
        <position position="295"/>
    </location>
    <ligand>
        <name>Mn(2+)</name>
        <dbReference type="ChEBI" id="CHEBI:29035"/>
        <label>2</label>
    </ligand>
</feature>
<keyword evidence="11" id="KW-1185">Reference proteome</keyword>
<evidence type="ECO:0000256" key="8">
    <source>
        <dbReference type="HAMAP-Rule" id="MF_00181"/>
    </source>
</evidence>
<evidence type="ECO:0000259" key="9">
    <source>
        <dbReference type="PROSITE" id="PS00631"/>
    </source>
</evidence>
<dbReference type="InterPro" id="IPR011356">
    <property type="entry name" value="Leucine_aapep/pepB"/>
</dbReference>
<dbReference type="PANTHER" id="PTHR11963:SF20">
    <property type="entry name" value="PEPTIDASE B"/>
    <property type="match status" value="1"/>
</dbReference>
<dbReference type="HAMAP" id="MF_00181">
    <property type="entry name" value="Cytosol_peptidase_M17"/>
    <property type="match status" value="1"/>
</dbReference>
<evidence type="ECO:0000256" key="4">
    <source>
        <dbReference type="ARBA" id="ARBA00022438"/>
    </source>
</evidence>
<dbReference type="EC" id="3.4.11.1" evidence="8"/>
<comment type="caution">
    <text evidence="10">The sequence shown here is derived from an EMBL/GenBank/DDBJ whole genome shotgun (WGS) entry which is preliminary data.</text>
</comment>
<evidence type="ECO:0000313" key="11">
    <source>
        <dbReference type="Proteomes" id="UP000589036"/>
    </source>
</evidence>
<organism evidence="10 11">
    <name type="scientific">Spinactinospora alkalitolerans</name>
    <dbReference type="NCBI Taxonomy" id="687207"/>
    <lineage>
        <taxon>Bacteria</taxon>
        <taxon>Bacillati</taxon>
        <taxon>Actinomycetota</taxon>
        <taxon>Actinomycetes</taxon>
        <taxon>Streptosporangiales</taxon>
        <taxon>Nocardiopsidaceae</taxon>
        <taxon>Spinactinospora</taxon>
    </lineage>
</organism>
<dbReference type="GO" id="GO:0006508">
    <property type="term" value="P:proteolysis"/>
    <property type="evidence" value="ECO:0007669"/>
    <property type="project" value="UniProtKB-KW"/>
</dbReference>
<evidence type="ECO:0000256" key="6">
    <source>
        <dbReference type="ARBA" id="ARBA00022801"/>
    </source>
</evidence>
<feature type="active site" evidence="8">
    <location>
        <position position="284"/>
    </location>
</feature>
<protein>
    <recommendedName>
        <fullName evidence="8">Probable cytosol aminopeptidase</fullName>
        <ecNumber evidence="8">3.4.11.1</ecNumber>
    </recommendedName>
    <alternativeName>
        <fullName evidence="8">Leucine aminopeptidase</fullName>
        <shortName evidence="8">LAP</shortName>
        <ecNumber evidence="8">3.4.11.10</ecNumber>
    </alternativeName>
    <alternativeName>
        <fullName evidence="8">Leucyl aminopeptidase</fullName>
    </alternativeName>
</protein>
<dbReference type="GO" id="GO:0030145">
    <property type="term" value="F:manganese ion binding"/>
    <property type="evidence" value="ECO:0007669"/>
    <property type="project" value="UniProtKB-UniRule"/>
</dbReference>
<feature type="binding site" evidence="8">
    <location>
        <position position="356"/>
    </location>
    <ligand>
        <name>Mn(2+)</name>
        <dbReference type="ChEBI" id="CHEBI:29035"/>
        <label>2</label>
    </ligand>
</feature>
<proteinExistence type="inferred from homology"/>
<dbReference type="InterPro" id="IPR043472">
    <property type="entry name" value="Macro_dom-like"/>
</dbReference>
<evidence type="ECO:0000256" key="2">
    <source>
        <dbReference type="ARBA" id="ARBA00000967"/>
    </source>
</evidence>
<dbReference type="CDD" id="cd00433">
    <property type="entry name" value="Peptidase_M17"/>
    <property type="match status" value="1"/>
</dbReference>
<comment type="subcellular location">
    <subcellularLocation>
        <location evidence="8">Cytoplasm</location>
    </subcellularLocation>
</comment>
<feature type="binding site" evidence="8">
    <location>
        <position position="272"/>
    </location>
    <ligand>
        <name>Mn(2+)</name>
        <dbReference type="ChEBI" id="CHEBI:29035"/>
        <label>2</label>
    </ligand>
</feature>
<evidence type="ECO:0000256" key="5">
    <source>
        <dbReference type="ARBA" id="ARBA00022670"/>
    </source>
</evidence>
<evidence type="ECO:0000256" key="7">
    <source>
        <dbReference type="ARBA" id="ARBA00049972"/>
    </source>
</evidence>
<comment type="cofactor">
    <cofactor evidence="8">
        <name>Mn(2+)</name>
        <dbReference type="ChEBI" id="CHEBI:29035"/>
    </cofactor>
    <text evidence="8">Binds 2 manganese ions per subunit.</text>
</comment>